<name>A0ACB0KIC0_TRIPR</name>
<dbReference type="EMBL" id="CASHSV030000206">
    <property type="protein sequence ID" value="CAJ2656093.1"/>
    <property type="molecule type" value="Genomic_DNA"/>
</dbReference>
<comment type="caution">
    <text evidence="1">The sequence shown here is derived from an EMBL/GenBank/DDBJ whole genome shotgun (WGS) entry which is preliminary data.</text>
</comment>
<keyword evidence="2" id="KW-1185">Reference proteome</keyword>
<organism evidence="1 2">
    <name type="scientific">Trifolium pratense</name>
    <name type="common">Red clover</name>
    <dbReference type="NCBI Taxonomy" id="57577"/>
    <lineage>
        <taxon>Eukaryota</taxon>
        <taxon>Viridiplantae</taxon>
        <taxon>Streptophyta</taxon>
        <taxon>Embryophyta</taxon>
        <taxon>Tracheophyta</taxon>
        <taxon>Spermatophyta</taxon>
        <taxon>Magnoliopsida</taxon>
        <taxon>eudicotyledons</taxon>
        <taxon>Gunneridae</taxon>
        <taxon>Pentapetalae</taxon>
        <taxon>rosids</taxon>
        <taxon>fabids</taxon>
        <taxon>Fabales</taxon>
        <taxon>Fabaceae</taxon>
        <taxon>Papilionoideae</taxon>
        <taxon>50 kb inversion clade</taxon>
        <taxon>NPAAA clade</taxon>
        <taxon>Hologalegina</taxon>
        <taxon>IRL clade</taxon>
        <taxon>Trifolieae</taxon>
        <taxon>Trifolium</taxon>
    </lineage>
</organism>
<dbReference type="Proteomes" id="UP001177021">
    <property type="component" value="Unassembled WGS sequence"/>
</dbReference>
<evidence type="ECO:0000313" key="2">
    <source>
        <dbReference type="Proteomes" id="UP001177021"/>
    </source>
</evidence>
<accession>A0ACB0KIC0</accession>
<proteinExistence type="predicted"/>
<gene>
    <name evidence="1" type="ORF">MILVUS5_LOCUS22915</name>
</gene>
<reference evidence="1" key="1">
    <citation type="submission" date="2023-10" db="EMBL/GenBank/DDBJ databases">
        <authorList>
            <person name="Rodriguez Cubillos JULIANA M."/>
            <person name="De Vega J."/>
        </authorList>
    </citation>
    <scope>NUCLEOTIDE SEQUENCE</scope>
</reference>
<sequence>MGRNLRKNQLGGVIFGCTWTTMKECLSKQLFGLPAPHFSYVKNIEPGLPLFLFNYSDRKLHGIFEASSKGKMYIDPYAWINDDYSDETQYPAQVKVRVKLQCRPLSEDKFGQVIVENYYDNKHFLFELDRSQTNRLMYLLTSAAIAPGTPVPRCNTKWRNVCPSFPSRETPKKKDSYLHPMHTHPIKKKVNESEKIRIFKKLMELDVGKKSRDVGKKSRDLLLLDNVKDTHNESKMKDYIEAPPGLAKKSVERVEAPEAFQKTKSHENGHLEQKLSGNSIKYFQHLNSVSLYTSQVQMKVGSTITKERWISVQSNFEERFDLAGMELNGSLHEYNGFDSLKYTLGGFEECKMVPYMELFDPCLEARMELMSCYVGDFFDAIDFKESTGPKESKFLKTF</sequence>
<evidence type="ECO:0000313" key="1">
    <source>
        <dbReference type="EMBL" id="CAJ2656093.1"/>
    </source>
</evidence>
<protein>
    <submittedName>
        <fullName evidence="1">Uncharacterized protein</fullName>
    </submittedName>
</protein>